<evidence type="ECO:0000313" key="13">
    <source>
        <dbReference type="Proteomes" id="UP000248482"/>
    </source>
</evidence>
<feature type="compositionally biased region" description="Basic and acidic residues" evidence="10">
    <location>
        <begin position="660"/>
        <end position="669"/>
    </location>
</feature>
<dbReference type="InterPro" id="IPR047826">
    <property type="entry name" value="CLMN_CH_second"/>
</dbReference>
<keyword evidence="4" id="KW-0677">Repeat</keyword>
<feature type="region of interest" description="Disordered" evidence="10">
    <location>
        <begin position="588"/>
        <end position="724"/>
    </location>
</feature>
<dbReference type="KEGG" id="elk:111148644"/>
<sequence>MAAHEWDWFQREELIGQISDIRVQNLQVERENVQKRTFTRWVNLHLEKCNPPLEVKDLFVDIQDGKILMALLEVLSGRNLLQDYKSSSHRIFRLNNIAKALKFLEDSNVKLVSIDAAEIADGNPSLVLGLIWNIILFFQIKELTGNLSRNSPSSSLSPGSGGTDSDSSFPPTPTTERSLAVAVKDQRKAIRTLLAWVQRKTRKYGVAVQDFAGSWRSGMAFLAVIKAIDPSLVDMKQALEDSMRENLEKAFSIAHEALHIPRLLEPEDIMVDTPDEQSIVTYVAQFLEHFPELEAEDFMDSDKEAPIESTFVRIKETPSEQESTVLLLTENGERAYTVNHEASQPPPSKVFVCDKPESEKECFLSGVSSHALSDSSPKFMPQIIDQALQGVPGKASSTNDPPPESSILSSRKDSRRSNSLPIKKTVHFEADTYKDASCSKDPFYSQDLRFEGSARGTKDSLPKQDGYILAVETAEEKPKQEGPKGSEAASDESPGNISLVDSKINHSQTAQSSPSWNGEPEGAPSPGEDSCPLSPFGDNTVMADSLEIKVKLLTVEAMGNKDYYEDVPLKASTFNKDLIDFASTSQAFKEVSWPHEKKPAEEEVLENQAEELGKRRSKSAHQRKGSDESPERPSKLEPHKDLRQEDQGHSLAPGGAPADTKPEVYEKPKQKSARRHLDEDEGEVAGLRGPEGEAPSEPRSSSVSLETLHSRSEEGLGFKPSPPLSKVSVIPHELFYYPHYEVPLAAVLEAYAEGAEDLKNEDLDLEEPDGYLCDVGARDEAEEAEEAEEVEVSQSSCSFSGLGEDVPEASVPTVPCPVGGVENARLASEPADLSPPDDHQQGEAEDSSHVENQQSQEFGNPGNSANSLEEKVMGESISSKKKEKRKHVDHVESSIFIAPGSVRSSEDLEEDTGDHKVLSRTSHSDSSIYIRRHTNRSLESDHVSYVQLRNAADLDDRRNRTLTRKANNSGEATLLESQSPQSDSLTQFVQQPDMMYFILFLWLLVYCLLLFPQLDVNRL</sequence>
<dbReference type="InterPro" id="IPR001589">
    <property type="entry name" value="Actinin_actin-bd_CS"/>
</dbReference>
<evidence type="ECO:0000256" key="5">
    <source>
        <dbReference type="ARBA" id="ARBA00022989"/>
    </source>
</evidence>
<proteinExistence type="predicted"/>
<keyword evidence="5 11" id="KW-1133">Transmembrane helix</keyword>
<dbReference type="STRING" id="391180.A0A2Y9JJ66"/>
<keyword evidence="6 11" id="KW-0472">Membrane</keyword>
<feature type="compositionally biased region" description="Basic and acidic residues" evidence="10">
    <location>
        <begin position="624"/>
        <end position="648"/>
    </location>
</feature>
<dbReference type="GO" id="GO:0008285">
    <property type="term" value="P:negative regulation of cell population proliferation"/>
    <property type="evidence" value="ECO:0007669"/>
    <property type="project" value="TreeGrafter"/>
</dbReference>
<dbReference type="InterPro" id="IPR036872">
    <property type="entry name" value="CH_dom_sf"/>
</dbReference>
<dbReference type="GO" id="GO:0005737">
    <property type="term" value="C:cytoplasm"/>
    <property type="evidence" value="ECO:0007669"/>
    <property type="project" value="TreeGrafter"/>
</dbReference>
<keyword evidence="13" id="KW-1185">Reference proteome</keyword>
<dbReference type="CDD" id="cd21191">
    <property type="entry name" value="CH_CLMN_rpt1"/>
    <property type="match status" value="1"/>
</dbReference>
<dbReference type="PANTHER" id="PTHR47535:SF7">
    <property type="entry name" value="CALMIN"/>
    <property type="match status" value="1"/>
</dbReference>
<dbReference type="OrthoDB" id="10017054at2759"/>
<dbReference type="FunFam" id="1.10.418.10:FF:000057">
    <property type="entry name" value="Calmin"/>
    <property type="match status" value="1"/>
</dbReference>
<dbReference type="InterPro" id="IPR047827">
    <property type="entry name" value="CLMN_CH_first"/>
</dbReference>
<accession>A0A2Y9JJ66</accession>
<evidence type="ECO:0000256" key="7">
    <source>
        <dbReference type="ARBA" id="ARBA00023203"/>
    </source>
</evidence>
<dbReference type="PROSITE" id="PS00019">
    <property type="entry name" value="ACTININ_1"/>
    <property type="match status" value="1"/>
</dbReference>
<dbReference type="FunFam" id="1.10.418.10:FF:000063">
    <property type="entry name" value="Calmin"/>
    <property type="match status" value="1"/>
</dbReference>
<dbReference type="PANTHER" id="PTHR47535">
    <property type="entry name" value="MUSCLE-SPECIFIC PROTEIN 300 KDA, ISOFORM G"/>
    <property type="match status" value="1"/>
</dbReference>
<feature type="region of interest" description="Disordered" evidence="10">
    <location>
        <begin position="149"/>
        <end position="181"/>
    </location>
</feature>
<evidence type="ECO:0000256" key="9">
    <source>
        <dbReference type="ARBA" id="ARBA00082870"/>
    </source>
</evidence>
<comment type="subcellular location">
    <subcellularLocation>
        <location evidence="1">Membrane</location>
        <topology evidence="1">Single-pass type IV membrane protein</topology>
    </subcellularLocation>
</comment>
<feature type="domain" description="Calponin-homology (CH)" evidence="12">
    <location>
        <begin position="187"/>
        <end position="291"/>
    </location>
</feature>
<feature type="compositionally biased region" description="Polar residues" evidence="10">
    <location>
        <begin position="850"/>
        <end position="867"/>
    </location>
</feature>
<feature type="compositionally biased region" description="Basic and acidic residues" evidence="10">
    <location>
        <begin position="592"/>
        <end position="601"/>
    </location>
</feature>
<dbReference type="Proteomes" id="UP000248482">
    <property type="component" value="Unplaced"/>
</dbReference>
<dbReference type="GeneID" id="111148644"/>
<feature type="compositionally biased region" description="Low complexity" evidence="10">
    <location>
        <begin position="149"/>
        <end position="168"/>
    </location>
</feature>
<dbReference type="GO" id="GO:0034993">
    <property type="term" value="C:meiotic nuclear membrane microtubule tethering complex"/>
    <property type="evidence" value="ECO:0007669"/>
    <property type="project" value="TreeGrafter"/>
</dbReference>
<feature type="compositionally biased region" description="Basic and acidic residues" evidence="10">
    <location>
        <begin position="474"/>
        <end position="484"/>
    </location>
</feature>
<dbReference type="Gene3D" id="1.10.418.10">
    <property type="entry name" value="Calponin-like domain"/>
    <property type="match status" value="2"/>
</dbReference>
<keyword evidence="2" id="KW-0597">Phosphoprotein</keyword>
<dbReference type="PROSITE" id="PS00020">
    <property type="entry name" value="ACTININ_2"/>
    <property type="match status" value="1"/>
</dbReference>
<organism evidence="13 14">
    <name type="scientific">Enhydra lutris kenyoni</name>
    <name type="common">northern sea otter</name>
    <dbReference type="NCBI Taxonomy" id="391180"/>
    <lineage>
        <taxon>Eukaryota</taxon>
        <taxon>Metazoa</taxon>
        <taxon>Chordata</taxon>
        <taxon>Craniata</taxon>
        <taxon>Vertebrata</taxon>
        <taxon>Euteleostomi</taxon>
        <taxon>Mammalia</taxon>
        <taxon>Eutheria</taxon>
        <taxon>Laurasiatheria</taxon>
        <taxon>Carnivora</taxon>
        <taxon>Caniformia</taxon>
        <taxon>Musteloidea</taxon>
        <taxon>Mustelidae</taxon>
        <taxon>Lutrinae</taxon>
        <taxon>Enhydra</taxon>
    </lineage>
</organism>
<evidence type="ECO:0000256" key="2">
    <source>
        <dbReference type="ARBA" id="ARBA00022553"/>
    </source>
</evidence>
<evidence type="ECO:0000256" key="6">
    <source>
        <dbReference type="ARBA" id="ARBA00023136"/>
    </source>
</evidence>
<feature type="region of interest" description="Disordered" evidence="10">
    <location>
        <begin position="959"/>
        <end position="982"/>
    </location>
</feature>
<evidence type="ECO:0000256" key="4">
    <source>
        <dbReference type="ARBA" id="ARBA00022737"/>
    </source>
</evidence>
<keyword evidence="3 11" id="KW-0812">Transmembrane</keyword>
<dbReference type="SUPFAM" id="SSF47576">
    <property type="entry name" value="Calponin-homology domain, CH-domain"/>
    <property type="match status" value="1"/>
</dbReference>
<evidence type="ECO:0000313" key="14">
    <source>
        <dbReference type="RefSeq" id="XP_022361103.1"/>
    </source>
</evidence>
<name>A0A2Y9JJ66_ENHLU</name>
<dbReference type="RefSeq" id="XP_022361103.1">
    <property type="nucleotide sequence ID" value="XM_022505395.1"/>
</dbReference>
<evidence type="ECO:0000259" key="12">
    <source>
        <dbReference type="PROSITE" id="PS50021"/>
    </source>
</evidence>
<dbReference type="SMART" id="SM00033">
    <property type="entry name" value="CH"/>
    <property type="match status" value="2"/>
</dbReference>
<dbReference type="GO" id="GO:0007097">
    <property type="term" value="P:nuclear migration"/>
    <property type="evidence" value="ECO:0007669"/>
    <property type="project" value="TreeGrafter"/>
</dbReference>
<evidence type="ECO:0000256" key="8">
    <source>
        <dbReference type="ARBA" id="ARBA00070333"/>
    </source>
</evidence>
<dbReference type="InterPro" id="IPR052403">
    <property type="entry name" value="LINC-complex_assoc"/>
</dbReference>
<dbReference type="PROSITE" id="PS50021">
    <property type="entry name" value="CH"/>
    <property type="match status" value="2"/>
</dbReference>
<feature type="transmembrane region" description="Helical" evidence="11">
    <location>
        <begin position="994"/>
        <end position="1011"/>
    </location>
</feature>
<feature type="compositionally biased region" description="Polar residues" evidence="10">
    <location>
        <begin position="505"/>
        <end position="516"/>
    </location>
</feature>
<protein>
    <recommendedName>
        <fullName evidence="8">Calmin</fullName>
    </recommendedName>
    <alternativeName>
        <fullName evidence="9">Calponin-like transmembrane domain protein</fullName>
    </alternativeName>
</protein>
<feature type="region of interest" description="Disordered" evidence="10">
    <location>
        <begin position="474"/>
        <end position="539"/>
    </location>
</feature>
<keyword evidence="7" id="KW-0009">Actin-binding</keyword>
<dbReference type="InterPro" id="IPR001715">
    <property type="entry name" value="CH_dom"/>
</dbReference>
<dbReference type="CDD" id="cd21245">
    <property type="entry name" value="CH_CLMN_rpt2"/>
    <property type="match status" value="1"/>
</dbReference>
<dbReference type="Pfam" id="PF00307">
    <property type="entry name" value="CH"/>
    <property type="match status" value="2"/>
</dbReference>
<feature type="compositionally biased region" description="Basic and acidic residues" evidence="10">
    <location>
        <begin position="836"/>
        <end position="849"/>
    </location>
</feature>
<evidence type="ECO:0000256" key="1">
    <source>
        <dbReference type="ARBA" id="ARBA00004211"/>
    </source>
</evidence>
<feature type="compositionally biased region" description="Polar residues" evidence="10">
    <location>
        <begin position="698"/>
        <end position="707"/>
    </location>
</feature>
<dbReference type="GO" id="GO:0051015">
    <property type="term" value="F:actin filament binding"/>
    <property type="evidence" value="ECO:0007669"/>
    <property type="project" value="TreeGrafter"/>
</dbReference>
<reference evidence="14" key="1">
    <citation type="submission" date="2025-08" db="UniProtKB">
        <authorList>
            <consortium name="RefSeq"/>
        </authorList>
    </citation>
    <scope>IDENTIFICATION</scope>
    <source>
        <tissue evidence="14">Blood</tissue>
    </source>
</reference>
<dbReference type="AlphaFoldDB" id="A0A2Y9JJ66"/>
<feature type="compositionally biased region" description="Basic residues" evidence="10">
    <location>
        <begin position="879"/>
        <end position="888"/>
    </location>
</feature>
<feature type="compositionally biased region" description="Acidic residues" evidence="10">
    <location>
        <begin position="780"/>
        <end position="791"/>
    </location>
</feature>
<feature type="region of interest" description="Disordered" evidence="10">
    <location>
        <begin position="780"/>
        <end position="925"/>
    </location>
</feature>
<evidence type="ECO:0000256" key="3">
    <source>
        <dbReference type="ARBA" id="ARBA00022692"/>
    </source>
</evidence>
<feature type="compositionally biased region" description="Polar residues" evidence="10">
    <location>
        <begin position="965"/>
        <end position="982"/>
    </location>
</feature>
<evidence type="ECO:0000256" key="11">
    <source>
        <dbReference type="SAM" id="Phobius"/>
    </source>
</evidence>
<gene>
    <name evidence="14" type="primary">LOC111148644</name>
</gene>
<feature type="domain" description="Calponin-homology (CH)" evidence="12">
    <location>
        <begin position="32"/>
        <end position="139"/>
    </location>
</feature>
<dbReference type="GO" id="GO:0005640">
    <property type="term" value="C:nuclear outer membrane"/>
    <property type="evidence" value="ECO:0007669"/>
    <property type="project" value="TreeGrafter"/>
</dbReference>
<evidence type="ECO:0000256" key="10">
    <source>
        <dbReference type="SAM" id="MobiDB-lite"/>
    </source>
</evidence>
<feature type="region of interest" description="Disordered" evidence="10">
    <location>
        <begin position="390"/>
        <end position="421"/>
    </location>
</feature>